<organism evidence="2 3">
    <name type="scientific">Streptomyces spiramenti</name>
    <dbReference type="NCBI Taxonomy" id="2720606"/>
    <lineage>
        <taxon>Bacteria</taxon>
        <taxon>Bacillati</taxon>
        <taxon>Actinomycetota</taxon>
        <taxon>Actinomycetes</taxon>
        <taxon>Kitasatosporales</taxon>
        <taxon>Streptomycetaceae</taxon>
        <taxon>Streptomyces</taxon>
    </lineage>
</organism>
<dbReference type="PANTHER" id="PTHR36503:SF3">
    <property type="entry name" value="BLR0126 PROTEIN"/>
    <property type="match status" value="1"/>
</dbReference>
<dbReference type="InterPro" id="IPR029068">
    <property type="entry name" value="Glyas_Bleomycin-R_OHBP_Dase"/>
</dbReference>
<dbReference type="Pfam" id="PF00903">
    <property type="entry name" value="Glyoxalase"/>
    <property type="match status" value="1"/>
</dbReference>
<dbReference type="RefSeq" id="WP_167934874.1">
    <property type="nucleotide sequence ID" value="NZ_JAAVJB010000204.1"/>
</dbReference>
<comment type="caution">
    <text evidence="2">The sequence shown here is derived from an EMBL/GenBank/DDBJ whole genome shotgun (WGS) entry which is preliminary data.</text>
</comment>
<sequence>MTTRIAVFGLVTSNLPASLDFYRTLGVAVPDVADDVPHVEAELPGGLRLAWDTEETMRSFAPEWQPGHGGGLGVAFACDSPAEVDRVYAELTAAGHPGELPPWDAVWGQRYATVLDPDGNSVDLFASLPSAAS</sequence>
<gene>
    <name evidence="2" type="ORF">HCJ92_19240</name>
</gene>
<dbReference type="Gene3D" id="3.10.180.10">
    <property type="entry name" value="2,3-Dihydroxybiphenyl 1,2-Dioxygenase, domain 1"/>
    <property type="match status" value="1"/>
</dbReference>
<reference evidence="2 3" key="1">
    <citation type="submission" date="2020-03" db="EMBL/GenBank/DDBJ databases">
        <title>Draft genome of Streptomyces sp. ventii, isolated from the Axial Seamount in the Pacific Ocean, and resequencing of the two type strains Streptomyces lonarensis strain NCL 716 and Streptomyces bohaiensis strain 11A07.</title>
        <authorList>
            <person name="Loughran R.M."/>
            <person name="Pfannmuller K.M."/>
            <person name="Wasson B.J."/>
            <person name="Deadmond M.C."/>
            <person name="Paddock B.E."/>
            <person name="Koyack M.J."/>
            <person name="Gallegos D.A."/>
            <person name="Mitchell E.A."/>
            <person name="Ushijima B."/>
            <person name="Saw J.H."/>
            <person name="Mcphail K.L."/>
            <person name="Videau P."/>
        </authorList>
    </citation>
    <scope>NUCLEOTIDE SEQUENCE [LARGE SCALE GENOMIC DNA]</scope>
    <source>
        <strain evidence="3">5675061</strain>
    </source>
</reference>
<accession>A0ABX1AVE6</accession>
<evidence type="ECO:0000313" key="3">
    <source>
        <dbReference type="Proteomes" id="UP000746503"/>
    </source>
</evidence>
<dbReference type="SUPFAM" id="SSF54593">
    <property type="entry name" value="Glyoxalase/Bleomycin resistance protein/Dihydroxybiphenyl dioxygenase"/>
    <property type="match status" value="1"/>
</dbReference>
<name>A0ABX1AVE6_9ACTN</name>
<proteinExistence type="predicted"/>
<evidence type="ECO:0000259" key="1">
    <source>
        <dbReference type="PROSITE" id="PS51819"/>
    </source>
</evidence>
<dbReference type="EMBL" id="JAAVJB010000204">
    <property type="protein sequence ID" value="NJP68372.1"/>
    <property type="molecule type" value="Genomic_DNA"/>
</dbReference>
<evidence type="ECO:0000313" key="2">
    <source>
        <dbReference type="EMBL" id="NJP68372.1"/>
    </source>
</evidence>
<keyword evidence="3" id="KW-1185">Reference proteome</keyword>
<dbReference type="PANTHER" id="PTHR36503">
    <property type="entry name" value="BLR2520 PROTEIN"/>
    <property type="match status" value="1"/>
</dbReference>
<dbReference type="InterPro" id="IPR004360">
    <property type="entry name" value="Glyas_Fos-R_dOase_dom"/>
</dbReference>
<protein>
    <submittedName>
        <fullName evidence="2">Glyoxalase</fullName>
    </submittedName>
</protein>
<feature type="domain" description="VOC" evidence="1">
    <location>
        <begin position="4"/>
        <end position="127"/>
    </location>
</feature>
<dbReference type="Proteomes" id="UP000746503">
    <property type="component" value="Unassembled WGS sequence"/>
</dbReference>
<dbReference type="PROSITE" id="PS51819">
    <property type="entry name" value="VOC"/>
    <property type="match status" value="1"/>
</dbReference>
<dbReference type="InterPro" id="IPR037523">
    <property type="entry name" value="VOC_core"/>
</dbReference>